<feature type="compositionally biased region" description="Basic and acidic residues" evidence="1">
    <location>
        <begin position="70"/>
        <end position="80"/>
    </location>
</feature>
<evidence type="ECO:0000256" key="1">
    <source>
        <dbReference type="SAM" id="MobiDB-lite"/>
    </source>
</evidence>
<dbReference type="RefSeq" id="XP_007820476.1">
    <property type="nucleotide sequence ID" value="XM_007822285.1"/>
</dbReference>
<organism evidence="2 3">
    <name type="scientific">Metarhizium robertsii (strain ARSEF 23 / ATCC MYA-3075)</name>
    <name type="common">Metarhizium anisopliae (strain ARSEF 23)</name>
    <dbReference type="NCBI Taxonomy" id="655844"/>
    <lineage>
        <taxon>Eukaryota</taxon>
        <taxon>Fungi</taxon>
        <taxon>Dikarya</taxon>
        <taxon>Ascomycota</taxon>
        <taxon>Pezizomycotina</taxon>
        <taxon>Sordariomycetes</taxon>
        <taxon>Hypocreomycetidae</taxon>
        <taxon>Hypocreales</taxon>
        <taxon>Clavicipitaceae</taxon>
        <taxon>Metarhizium</taxon>
    </lineage>
</organism>
<reference evidence="2 3" key="1">
    <citation type="journal article" date="2011" name="PLoS Genet.">
        <title>Genome sequencing and comparative transcriptomics of the model entomopathogenic fungi Metarhizium anisopliae and M. acridum.</title>
        <authorList>
            <person name="Gao Q."/>
            <person name="Jin K."/>
            <person name="Ying S.H."/>
            <person name="Zhang Y."/>
            <person name="Xiao G."/>
            <person name="Shang Y."/>
            <person name="Duan Z."/>
            <person name="Hu X."/>
            <person name="Xie X.Q."/>
            <person name="Zhou G."/>
            <person name="Peng G."/>
            <person name="Luo Z."/>
            <person name="Huang W."/>
            <person name="Wang B."/>
            <person name="Fang W."/>
            <person name="Wang S."/>
            <person name="Zhong Y."/>
            <person name="Ma L.J."/>
            <person name="St Leger R.J."/>
            <person name="Zhao G.P."/>
            <person name="Pei Y."/>
            <person name="Feng M.G."/>
            <person name="Xia Y."/>
            <person name="Wang C."/>
        </authorList>
    </citation>
    <scope>NUCLEOTIDE SEQUENCE [LARGE SCALE GENOMIC DNA]</scope>
    <source>
        <strain evidence="3">ARSEF 23 / ATCC MYA-3075</strain>
    </source>
</reference>
<dbReference type="EMBL" id="ADNJ02000005">
    <property type="protein sequence ID" value="EFZ00510.1"/>
    <property type="molecule type" value="Genomic_DNA"/>
</dbReference>
<proteinExistence type="predicted"/>
<protein>
    <submittedName>
        <fullName evidence="2">Uncharacterized protein</fullName>
    </submittedName>
</protein>
<keyword evidence="3" id="KW-1185">Reference proteome</keyword>
<gene>
    <name evidence="2" type="ORF">MAA_04287</name>
</gene>
<reference evidence="2 3" key="2">
    <citation type="journal article" date="2014" name="Proc. Natl. Acad. Sci. U.S.A.">
        <title>Trajectory and genomic determinants of fungal-pathogen speciation and host adaptation.</title>
        <authorList>
            <person name="Hu X."/>
            <person name="Xiao G."/>
            <person name="Zheng P."/>
            <person name="Shang Y."/>
            <person name="Su Y."/>
            <person name="Zhang X."/>
            <person name="Liu X."/>
            <person name="Zhan S."/>
            <person name="St Leger R.J."/>
            <person name="Wang C."/>
        </authorList>
    </citation>
    <scope>GENOME REANNOTATION</scope>
    <source>
        <strain evidence="3">ARSEF 23 / ATCC MYA-3075</strain>
    </source>
</reference>
<dbReference type="KEGG" id="maj:MAA_04287"/>
<feature type="region of interest" description="Disordered" evidence="1">
    <location>
        <begin position="29"/>
        <end position="55"/>
    </location>
</feature>
<dbReference type="GeneID" id="19258573"/>
<dbReference type="HOGENOM" id="CLU_842204_0_0_1"/>
<evidence type="ECO:0000313" key="2">
    <source>
        <dbReference type="EMBL" id="EFZ00510.1"/>
    </source>
</evidence>
<feature type="region of interest" description="Disordered" evidence="1">
    <location>
        <begin position="70"/>
        <end position="100"/>
    </location>
</feature>
<name>E9EW88_METRA</name>
<comment type="caution">
    <text evidence="2">The sequence shown here is derived from an EMBL/GenBank/DDBJ whole genome shotgun (WGS) entry which is preliminary data.</text>
</comment>
<dbReference type="AlphaFoldDB" id="E9EW88"/>
<dbReference type="OrthoDB" id="5213630at2759"/>
<accession>E9EW88</accession>
<evidence type="ECO:0000313" key="3">
    <source>
        <dbReference type="Proteomes" id="UP000002498"/>
    </source>
</evidence>
<dbReference type="Proteomes" id="UP000002498">
    <property type="component" value="Unassembled WGS sequence"/>
</dbReference>
<sequence length="330" mass="37089">MDQPLETEDCNPDHPEEVNLITCCLLETEKPPSPIPSGSPRNEPTEAEAPLWPYSTPRGIVETLRSPWHIECDEPSHGNQDRLSSPTGTERTDSPPPPVESAIVNTMFSKSSCELTIPYLWSFLFDVVFDSNSETDAARTRTTFKRHRKDYAKLKIEDSSQIAAVYDWLQSGWPITKPITPDSVNELLRKDCEEIYQMIHGNDGRKRSDTRAESREELRDILSLALELDEMIMTSRAMITVVWPGEVPEINAGNCTEYQEWYMEAIQEEGEPGENVRLKLCVTPILLKKGNARGTNYESQIVLVKGDVVVAYGSSQGSTEPVQTQEGTVE</sequence>